<reference evidence="2" key="1">
    <citation type="journal article" date="2013" name="Mol. Plant Microbe Interact.">
        <title>Global aspects of pacC regulation of pathogenicity genes in Colletotrichum gloeosporioides as revealed by transcriptome analysis.</title>
        <authorList>
            <person name="Alkan N."/>
            <person name="Meng X."/>
            <person name="Friedlander G."/>
            <person name="Reuveni E."/>
            <person name="Sukno S."/>
            <person name="Sherman A."/>
            <person name="Thon M."/>
            <person name="Fluhr R."/>
            <person name="Prusky D."/>
        </authorList>
    </citation>
    <scope>NUCLEOTIDE SEQUENCE [LARGE SCALE GENOMIC DNA]</scope>
    <source>
        <strain evidence="2">Cg-14</strain>
    </source>
</reference>
<protein>
    <submittedName>
        <fullName evidence="1">Uncharacterized protein</fullName>
    </submittedName>
</protein>
<evidence type="ECO:0000313" key="2">
    <source>
        <dbReference type="Proteomes" id="UP000015530"/>
    </source>
</evidence>
<dbReference type="HOGENOM" id="CLU_3437643_0_0_1"/>
<gene>
    <name evidence="1" type="ORF">CGLO_00633</name>
</gene>
<organism evidence="1 2">
    <name type="scientific">Colletotrichum gloeosporioides (strain Cg-14)</name>
    <name type="common">Anthracnose fungus</name>
    <name type="synonym">Glomerella cingulata</name>
    <dbReference type="NCBI Taxonomy" id="1237896"/>
    <lineage>
        <taxon>Eukaryota</taxon>
        <taxon>Fungi</taxon>
        <taxon>Dikarya</taxon>
        <taxon>Ascomycota</taxon>
        <taxon>Pezizomycotina</taxon>
        <taxon>Sordariomycetes</taxon>
        <taxon>Hypocreomycetidae</taxon>
        <taxon>Glomerellales</taxon>
        <taxon>Glomerellaceae</taxon>
        <taxon>Colletotrichum</taxon>
        <taxon>Colletotrichum gloeosporioides species complex</taxon>
    </lineage>
</organism>
<proteinExistence type="predicted"/>
<name>T0L2S7_COLGC</name>
<dbReference type="Proteomes" id="UP000015530">
    <property type="component" value="Unassembled WGS sequence"/>
</dbReference>
<accession>T0L2S7</accession>
<comment type="caution">
    <text evidence="1">The sequence shown here is derived from an EMBL/GenBank/DDBJ whole genome shotgun (WGS) entry which is preliminary data.</text>
</comment>
<dbReference type="EMBL" id="AMYD01000152">
    <property type="protein sequence ID" value="EQB59038.1"/>
    <property type="molecule type" value="Genomic_DNA"/>
</dbReference>
<evidence type="ECO:0000313" key="1">
    <source>
        <dbReference type="EMBL" id="EQB59038.1"/>
    </source>
</evidence>
<sequence>MHCFYKDLYLF</sequence>